<evidence type="ECO:0000256" key="5">
    <source>
        <dbReference type="ARBA" id="ARBA00022741"/>
    </source>
</evidence>
<dbReference type="InterPro" id="IPR004042">
    <property type="entry name" value="Intein_endonuc_central"/>
</dbReference>
<dbReference type="Pfam" id="PF00772">
    <property type="entry name" value="DnaB"/>
    <property type="match status" value="1"/>
</dbReference>
<dbReference type="SUPFAM" id="SSF55608">
    <property type="entry name" value="Homing endonucleases"/>
    <property type="match status" value="1"/>
</dbReference>
<comment type="function">
    <text evidence="11 15">The main replicative DNA helicase, it participates in initiation and elongation during chromosome replication. Travels ahead of the DNA replisome, separating dsDNA into templates for DNA synthesis. A processive ATP-dependent 5'-3' DNA helicase it has DNA-dependent ATPase activity.</text>
</comment>
<evidence type="ECO:0000256" key="9">
    <source>
        <dbReference type="ARBA" id="ARBA00023125"/>
    </source>
</evidence>
<dbReference type="FunFam" id="1.10.860.10:FF:000001">
    <property type="entry name" value="Replicative DNA helicase"/>
    <property type="match status" value="1"/>
</dbReference>
<dbReference type="CDD" id="cd00984">
    <property type="entry name" value="DnaB_C"/>
    <property type="match status" value="1"/>
</dbReference>
<dbReference type="AlphaFoldDB" id="A0A1H9IBT8"/>
<dbReference type="EC" id="5.6.2.3" evidence="14 15"/>
<dbReference type="Pfam" id="PF03796">
    <property type="entry name" value="DnaB_C"/>
    <property type="match status" value="2"/>
</dbReference>
<dbReference type="PROSITE" id="PS51199">
    <property type="entry name" value="SF4_HELICASE"/>
    <property type="match status" value="2"/>
</dbReference>
<evidence type="ECO:0000256" key="12">
    <source>
        <dbReference type="ARBA" id="ARBA00044940"/>
    </source>
</evidence>
<feature type="domain" description="SF4 helicase" evidence="17">
    <location>
        <begin position="199"/>
        <end position="236"/>
    </location>
</feature>
<evidence type="ECO:0000259" key="17">
    <source>
        <dbReference type="PROSITE" id="PS51199"/>
    </source>
</evidence>
<evidence type="ECO:0000313" key="18">
    <source>
        <dbReference type="EMBL" id="SEQ71992.1"/>
    </source>
</evidence>
<keyword evidence="9 15" id="KW-0238">DNA-binding</keyword>
<evidence type="ECO:0000313" key="19">
    <source>
        <dbReference type="Proteomes" id="UP000199766"/>
    </source>
</evidence>
<dbReference type="SUPFAM" id="SSF52540">
    <property type="entry name" value="P-loop containing nucleoside triphosphate hydrolases"/>
    <property type="match status" value="1"/>
</dbReference>
<dbReference type="STRING" id="180197.SAMN02982919_01078"/>
<evidence type="ECO:0000256" key="8">
    <source>
        <dbReference type="ARBA" id="ARBA00022840"/>
    </source>
</evidence>
<dbReference type="RefSeq" id="WP_091454000.1">
    <property type="nucleotide sequence ID" value="NZ_FOGD01000002.1"/>
</dbReference>
<dbReference type="InterPro" id="IPR027417">
    <property type="entry name" value="P-loop_NTPase"/>
</dbReference>
<evidence type="ECO:0000256" key="3">
    <source>
        <dbReference type="ARBA" id="ARBA00022705"/>
    </source>
</evidence>
<evidence type="ECO:0000259" key="16">
    <source>
        <dbReference type="PROSITE" id="PS50819"/>
    </source>
</evidence>
<dbReference type="GO" id="GO:0005524">
    <property type="term" value="F:ATP binding"/>
    <property type="evidence" value="ECO:0007669"/>
    <property type="project" value="UniProtKB-UniRule"/>
</dbReference>
<comment type="function">
    <text evidence="12">The intein is an endonuclease.</text>
</comment>
<keyword evidence="19" id="KW-1185">Reference proteome</keyword>
<dbReference type="Gene3D" id="2.170.16.10">
    <property type="entry name" value="Hedgehog/Intein (Hint) domain"/>
    <property type="match status" value="1"/>
</dbReference>
<keyword evidence="5 15" id="KW-0547">Nucleotide-binding</keyword>
<dbReference type="PANTHER" id="PTHR30153">
    <property type="entry name" value="REPLICATIVE DNA HELICASE DNAB"/>
    <property type="match status" value="1"/>
</dbReference>
<dbReference type="InterPro" id="IPR004860">
    <property type="entry name" value="LAGLIDADG_dom"/>
</dbReference>
<evidence type="ECO:0000256" key="6">
    <source>
        <dbReference type="ARBA" id="ARBA00022801"/>
    </source>
</evidence>
<dbReference type="GO" id="GO:0004519">
    <property type="term" value="F:endonuclease activity"/>
    <property type="evidence" value="ECO:0007669"/>
    <property type="project" value="InterPro"/>
</dbReference>
<gene>
    <name evidence="18" type="ORF">SAMN02982919_01078</name>
</gene>
<comment type="catalytic activity">
    <reaction evidence="13 15">
        <text>ATP + H2O = ADP + phosphate + H(+)</text>
        <dbReference type="Rhea" id="RHEA:13065"/>
        <dbReference type="ChEBI" id="CHEBI:15377"/>
        <dbReference type="ChEBI" id="CHEBI:15378"/>
        <dbReference type="ChEBI" id="CHEBI:30616"/>
        <dbReference type="ChEBI" id="CHEBI:43474"/>
        <dbReference type="ChEBI" id="CHEBI:456216"/>
        <dbReference type="EC" id="5.6.2.3"/>
    </reaction>
</comment>
<evidence type="ECO:0000256" key="4">
    <source>
        <dbReference type="ARBA" id="ARBA00022737"/>
    </source>
</evidence>
<evidence type="ECO:0000256" key="11">
    <source>
        <dbReference type="ARBA" id="ARBA00044932"/>
    </source>
</evidence>
<protein>
    <recommendedName>
        <fullName evidence="14 15">Replicative DNA helicase</fullName>
        <ecNumber evidence="14 15">5.6.2.3</ecNumber>
    </recommendedName>
</protein>
<evidence type="ECO:0000256" key="10">
    <source>
        <dbReference type="ARBA" id="ARBA00023235"/>
    </source>
</evidence>
<dbReference type="Pfam" id="PF14528">
    <property type="entry name" value="LAGLIDADG_3"/>
    <property type="match status" value="1"/>
</dbReference>
<dbReference type="GO" id="GO:0016887">
    <property type="term" value="F:ATP hydrolysis activity"/>
    <property type="evidence" value="ECO:0007669"/>
    <property type="project" value="RHEA"/>
</dbReference>
<organism evidence="18 19">
    <name type="scientific">Giesbergeria anulus</name>
    <dbReference type="NCBI Taxonomy" id="180197"/>
    <lineage>
        <taxon>Bacteria</taxon>
        <taxon>Pseudomonadati</taxon>
        <taxon>Pseudomonadota</taxon>
        <taxon>Betaproteobacteria</taxon>
        <taxon>Burkholderiales</taxon>
        <taxon>Comamonadaceae</taxon>
        <taxon>Giesbergeria</taxon>
    </lineage>
</organism>
<dbReference type="Gene3D" id="3.40.50.300">
    <property type="entry name" value="P-loop containing nucleotide triphosphate hydrolases"/>
    <property type="match status" value="2"/>
</dbReference>
<dbReference type="InterPro" id="IPR036185">
    <property type="entry name" value="DNA_heli_DnaB-like_N_sf"/>
</dbReference>
<dbReference type="EMBL" id="FOGD01000002">
    <property type="protein sequence ID" value="SEQ71992.1"/>
    <property type="molecule type" value="Genomic_DNA"/>
</dbReference>
<comment type="similarity">
    <text evidence="1 15">Belongs to the helicase family. DnaB subfamily.</text>
</comment>
<dbReference type="InterPro" id="IPR027434">
    <property type="entry name" value="Homing_endonucl"/>
</dbReference>
<evidence type="ECO:0000256" key="14">
    <source>
        <dbReference type="NCBIfam" id="TIGR00665"/>
    </source>
</evidence>
<dbReference type="Gene3D" id="1.10.860.10">
    <property type="entry name" value="DNAb Helicase, Chain A"/>
    <property type="match status" value="1"/>
</dbReference>
<sequence>MSSDPFMPMDGGFAPYDDRELSQLRVPPQSIESESSVLGGLLLDNNAWERVGDLLMETDFYRHDHQLIYSSIGKLINENKPADVITVYEKLQGIGKAEEVGGLTYLNSLAQYVPSASNIRRYAEIVRERSILRKLVTASDEIATNAFNPQGRPVEKILDEAEQKIFNIGEEGSRMKQGFQPMEQLVSTLMGRVQEMADNPNDITGVATGFIDLDRMTSGLQAGDMVVLAARPSMGKAQPLDAQVRTRTGWKAMGDLEVGDGLASVDGRASIVTGIFPQGVRQVYRLSFSDGRSAEACAEHLWRVHCRHWQAAKVLSTADIMALLEKTRYQGRLWIDTASGDFGHHDPLPIDPWVLGALLGDGSLTGTGTVRFATASPQMLATLEARVGADMTVTHAQNYDYRIVRQDRGHVLGLQGAQANPLRVALESLQLWGLASDAKFIPRLYLEAHRAARLDVLRGLLDTDGWVERWGSVRFSTASPQLAQDMAELVRSLGGWCSISSKTPHYRNSHGLRVPGLPAYICHIAHPQPRSLFLLSEKQARLPVERQRAKRLTITGIAPSREAPCQCIAVSHPEHLYITNDDVVTHNTAFAVNIAEHVALHEGLPVAIFSMEMGAAQLAVRIVGSIAKVDQSHLRNGRLTTDEWPRLTEAIEKLRNVSLHIDETPGLTPSELRANARRLARQCGQLGLIVVDYLQLMSGSAGSQGENRATELGEISRGLKMLAKELQCPVIALSQLNRSVETRTDKRPMMSDLRESGAIEQDADIIMFIYRDDYYNKDSKEPNVAEIIIGKQRNGPTGTVKLYFQKSQTRFESLATGANDGDY</sequence>
<keyword evidence="3 15" id="KW-0235">DNA replication</keyword>
<keyword evidence="6 15" id="KW-0378">Hydrolase</keyword>
<name>A0A1H9IBT8_9BURK</name>
<feature type="domain" description="SF4 helicase" evidence="17">
    <location>
        <begin position="588"/>
        <end position="818"/>
    </location>
</feature>
<evidence type="ECO:0000256" key="13">
    <source>
        <dbReference type="ARBA" id="ARBA00048954"/>
    </source>
</evidence>
<keyword evidence="7 15" id="KW-0347">Helicase</keyword>
<keyword evidence="2 15" id="KW-0639">Primosome</keyword>
<evidence type="ECO:0000256" key="7">
    <source>
        <dbReference type="ARBA" id="ARBA00022806"/>
    </source>
</evidence>
<dbReference type="GO" id="GO:0043139">
    <property type="term" value="F:5'-3' DNA helicase activity"/>
    <property type="evidence" value="ECO:0007669"/>
    <property type="project" value="UniProtKB-EC"/>
</dbReference>
<proteinExistence type="inferred from homology"/>
<dbReference type="NCBIfam" id="TIGR00665">
    <property type="entry name" value="DnaB"/>
    <property type="match status" value="1"/>
</dbReference>
<dbReference type="PROSITE" id="PS50819">
    <property type="entry name" value="INTEIN_ENDONUCLEASE"/>
    <property type="match status" value="1"/>
</dbReference>
<dbReference type="GO" id="GO:0005829">
    <property type="term" value="C:cytosol"/>
    <property type="evidence" value="ECO:0007669"/>
    <property type="project" value="TreeGrafter"/>
</dbReference>
<keyword evidence="8 15" id="KW-0067">ATP-binding</keyword>
<evidence type="ECO:0000256" key="1">
    <source>
        <dbReference type="ARBA" id="ARBA00008428"/>
    </source>
</evidence>
<dbReference type="InterPro" id="IPR007694">
    <property type="entry name" value="DNA_helicase_DnaB-like_C"/>
</dbReference>
<accession>A0A1H9IBT8</accession>
<evidence type="ECO:0000256" key="15">
    <source>
        <dbReference type="RuleBase" id="RU362085"/>
    </source>
</evidence>
<dbReference type="InterPro" id="IPR007693">
    <property type="entry name" value="DNA_helicase_DnaB-like_N"/>
</dbReference>
<dbReference type="Gene3D" id="3.10.28.10">
    <property type="entry name" value="Homing endonucleases"/>
    <property type="match status" value="1"/>
</dbReference>
<dbReference type="GO" id="GO:0006269">
    <property type="term" value="P:DNA replication, synthesis of primer"/>
    <property type="evidence" value="ECO:0007669"/>
    <property type="project" value="UniProtKB-UniRule"/>
</dbReference>
<dbReference type="InterPro" id="IPR016136">
    <property type="entry name" value="DNA_helicase_N/primase_C"/>
</dbReference>
<feature type="domain" description="DOD-type homing endonuclease" evidence="16">
    <location>
        <begin position="354"/>
        <end position="495"/>
    </location>
</feature>
<keyword evidence="4" id="KW-0677">Repeat</keyword>
<dbReference type="PANTHER" id="PTHR30153:SF2">
    <property type="entry name" value="REPLICATIVE DNA HELICASE"/>
    <property type="match status" value="1"/>
</dbReference>
<reference evidence="18 19" key="1">
    <citation type="submission" date="2016-10" db="EMBL/GenBank/DDBJ databases">
        <authorList>
            <person name="de Groot N.N."/>
        </authorList>
    </citation>
    <scope>NUCLEOTIDE SEQUENCE [LARGE SCALE GENOMIC DNA]</scope>
    <source>
        <strain evidence="18 19">ATCC 35958</strain>
    </source>
</reference>
<dbReference type="SUPFAM" id="SSF51294">
    <property type="entry name" value="Hedgehog/intein (Hint) domain"/>
    <property type="match status" value="1"/>
</dbReference>
<dbReference type="Proteomes" id="UP000199766">
    <property type="component" value="Unassembled WGS sequence"/>
</dbReference>
<evidence type="ECO:0000256" key="2">
    <source>
        <dbReference type="ARBA" id="ARBA00022515"/>
    </source>
</evidence>
<dbReference type="OrthoDB" id="9773982at2"/>
<dbReference type="InterPro" id="IPR007692">
    <property type="entry name" value="DNA_helicase_DnaB"/>
</dbReference>
<dbReference type="GO" id="GO:0003677">
    <property type="term" value="F:DNA binding"/>
    <property type="evidence" value="ECO:0007669"/>
    <property type="project" value="UniProtKB-UniRule"/>
</dbReference>
<dbReference type="SUPFAM" id="SSF48024">
    <property type="entry name" value="N-terminal domain of DnaB helicase"/>
    <property type="match status" value="1"/>
</dbReference>
<dbReference type="GO" id="GO:1990077">
    <property type="term" value="C:primosome complex"/>
    <property type="evidence" value="ECO:0007669"/>
    <property type="project" value="UniProtKB-UniRule"/>
</dbReference>
<dbReference type="InterPro" id="IPR036844">
    <property type="entry name" value="Hint_dom_sf"/>
</dbReference>
<keyword evidence="10" id="KW-0413">Isomerase</keyword>